<name>A0A4Y2D8U6_ARAVE</name>
<comment type="caution">
    <text evidence="1">The sequence shown here is derived from an EMBL/GenBank/DDBJ whole genome shotgun (WGS) entry which is preliminary data.</text>
</comment>
<dbReference type="EMBL" id="BGPR01000324">
    <property type="protein sequence ID" value="GBM13203.1"/>
    <property type="molecule type" value="Genomic_DNA"/>
</dbReference>
<evidence type="ECO:0000313" key="1">
    <source>
        <dbReference type="EMBL" id="GBM13203.1"/>
    </source>
</evidence>
<protein>
    <submittedName>
        <fullName evidence="1">Uncharacterized protein</fullName>
    </submittedName>
</protein>
<reference evidence="1 2" key="1">
    <citation type="journal article" date="2019" name="Sci. Rep.">
        <title>Orb-weaving spider Araneus ventricosus genome elucidates the spidroin gene catalogue.</title>
        <authorList>
            <person name="Kono N."/>
            <person name="Nakamura H."/>
            <person name="Ohtoshi R."/>
            <person name="Moran D.A.P."/>
            <person name="Shinohara A."/>
            <person name="Yoshida Y."/>
            <person name="Fujiwara M."/>
            <person name="Mori M."/>
            <person name="Tomita M."/>
            <person name="Arakawa K."/>
        </authorList>
    </citation>
    <scope>NUCLEOTIDE SEQUENCE [LARGE SCALE GENOMIC DNA]</scope>
</reference>
<proteinExistence type="predicted"/>
<evidence type="ECO:0000313" key="2">
    <source>
        <dbReference type="Proteomes" id="UP000499080"/>
    </source>
</evidence>
<gene>
    <name evidence="1" type="ORF">AVEN_214919_1</name>
</gene>
<sequence length="139" mass="15643">MPCLPLKPRSPQRPALPMSIVLCYCSGRNARSVQKRARLPNAKTRAESISAACAEIQYFCNSLLTHYSSPSIWHLLFQVVKGDGVVAVELQRDLSSQQMLLVAWCLTCVLPEGLWKDEPQREGIMRIRAEFSVVRNAPF</sequence>
<keyword evidence="2" id="KW-1185">Reference proteome</keyword>
<dbReference type="Proteomes" id="UP000499080">
    <property type="component" value="Unassembled WGS sequence"/>
</dbReference>
<accession>A0A4Y2D8U6</accession>
<dbReference type="AlphaFoldDB" id="A0A4Y2D8U6"/>
<organism evidence="1 2">
    <name type="scientific">Araneus ventricosus</name>
    <name type="common">Orbweaver spider</name>
    <name type="synonym">Epeira ventricosa</name>
    <dbReference type="NCBI Taxonomy" id="182803"/>
    <lineage>
        <taxon>Eukaryota</taxon>
        <taxon>Metazoa</taxon>
        <taxon>Ecdysozoa</taxon>
        <taxon>Arthropoda</taxon>
        <taxon>Chelicerata</taxon>
        <taxon>Arachnida</taxon>
        <taxon>Araneae</taxon>
        <taxon>Araneomorphae</taxon>
        <taxon>Entelegynae</taxon>
        <taxon>Araneoidea</taxon>
        <taxon>Araneidae</taxon>
        <taxon>Araneus</taxon>
    </lineage>
</organism>